<dbReference type="PANTHER" id="PTHR31683:SF18">
    <property type="entry name" value="PECTATE LYASE 21-RELATED"/>
    <property type="match status" value="1"/>
</dbReference>
<dbReference type="Gene3D" id="2.160.20.10">
    <property type="entry name" value="Single-stranded right-handed beta-helix, Pectin lyase-like"/>
    <property type="match status" value="1"/>
</dbReference>
<dbReference type="Pfam" id="PF00544">
    <property type="entry name" value="Pectate_lyase_4"/>
    <property type="match status" value="1"/>
</dbReference>
<dbReference type="InterPro" id="IPR012334">
    <property type="entry name" value="Pectin_lyas_fold"/>
</dbReference>
<organism evidence="5 6">
    <name type="scientific">Kitasatospora herbaricolor</name>
    <dbReference type="NCBI Taxonomy" id="68217"/>
    <lineage>
        <taxon>Bacteria</taxon>
        <taxon>Bacillati</taxon>
        <taxon>Actinomycetota</taxon>
        <taxon>Actinomycetes</taxon>
        <taxon>Kitasatosporales</taxon>
        <taxon>Streptomycetaceae</taxon>
        <taxon>Kitasatospora</taxon>
    </lineage>
</organism>
<evidence type="ECO:0000256" key="1">
    <source>
        <dbReference type="ARBA" id="ARBA00023239"/>
    </source>
</evidence>
<dbReference type="SUPFAM" id="SSF51126">
    <property type="entry name" value="Pectin lyase-like"/>
    <property type="match status" value="1"/>
</dbReference>
<dbReference type="EMBL" id="CP108482">
    <property type="protein sequence ID" value="WUS55465.1"/>
    <property type="molecule type" value="Genomic_DNA"/>
</dbReference>
<sequence>MRVSRSIRPAGTLLTATVLCLGLAVVSAPGAAGAGTGTGRAVLAANDGWGSATTGTTGGARADAAHTVTVRTRAQLVAALGGSNATNGSDTTPKIIYIAGTIDLNSDDSAKHLNCQDYSTDGYSLAAYLAAYDPAVWGTTTEPSGAQEDARAASAKLQGEKVQINVGSNTTIVGVHGGRLLGGGLVVRNVDNVIIRNLTVEDAADCFPQWDPTDGATGNWNSLYDAVALYNATHVWVDHNTFTDGANQDAAQPRYFDRPYQVHDGQLDITKGADLVTASWNVFKDHDKTNLVGSSDSSTVDAGHLRVTFHHNFWQNTVQRSPRVRFGQVDVYNNYYTPRSGDFEYAFGVGKSSQIVAEANYFKLPADISAAKLIYNWGGTALTDSGNLVNGRVTDLIGAFNTANPAKPLTAGAGWTPTLRAQVSPACAVPGLVTARAGAGRI</sequence>
<feature type="domain" description="Pectate lyase" evidence="4">
    <location>
        <begin position="131"/>
        <end position="368"/>
    </location>
</feature>
<feature type="signal peptide" evidence="3">
    <location>
        <begin position="1"/>
        <end position="34"/>
    </location>
</feature>
<dbReference type="InterPro" id="IPR002022">
    <property type="entry name" value="Pec_lyase"/>
</dbReference>
<dbReference type="InterPro" id="IPR011050">
    <property type="entry name" value="Pectin_lyase_fold/virulence"/>
</dbReference>
<dbReference type="GO" id="GO:0016829">
    <property type="term" value="F:lyase activity"/>
    <property type="evidence" value="ECO:0007669"/>
    <property type="project" value="UniProtKB-KW"/>
</dbReference>
<keyword evidence="1 2" id="KW-0456">Lyase</keyword>
<keyword evidence="2" id="KW-0964">Secreted</keyword>
<evidence type="ECO:0000313" key="6">
    <source>
        <dbReference type="Proteomes" id="UP001432014"/>
    </source>
</evidence>
<protein>
    <submittedName>
        <fullName evidence="5">Pectate lyase</fullName>
    </submittedName>
</protein>
<dbReference type="RefSeq" id="WP_329499869.1">
    <property type="nucleotide sequence ID" value="NZ_CP108460.1"/>
</dbReference>
<comment type="similarity">
    <text evidence="2">Belongs to the polysaccharide lyase 1 family.</text>
</comment>
<comment type="subcellular location">
    <subcellularLocation>
        <location evidence="2">Secreted</location>
    </subcellularLocation>
</comment>
<keyword evidence="2" id="KW-0119">Carbohydrate metabolism</keyword>
<evidence type="ECO:0000259" key="4">
    <source>
        <dbReference type="SMART" id="SM00656"/>
    </source>
</evidence>
<feature type="chain" id="PRO_5047314437" evidence="3">
    <location>
        <begin position="35"/>
        <end position="442"/>
    </location>
</feature>
<dbReference type="Proteomes" id="UP001432014">
    <property type="component" value="Chromosome"/>
</dbReference>
<keyword evidence="3" id="KW-0732">Signal</keyword>
<name>A0ABZ1W3Q3_9ACTN</name>
<evidence type="ECO:0000256" key="2">
    <source>
        <dbReference type="RuleBase" id="RU361173"/>
    </source>
</evidence>
<evidence type="ECO:0000313" key="5">
    <source>
        <dbReference type="EMBL" id="WUS55465.1"/>
    </source>
</evidence>
<dbReference type="InterPro" id="IPR045032">
    <property type="entry name" value="PEL"/>
</dbReference>
<reference evidence="5 6" key="1">
    <citation type="submission" date="2022-10" db="EMBL/GenBank/DDBJ databases">
        <title>The complete genomes of actinobacterial strains from the NBC collection.</title>
        <authorList>
            <person name="Joergensen T.S."/>
            <person name="Alvarez Arevalo M."/>
            <person name="Sterndorff E.B."/>
            <person name="Faurdal D."/>
            <person name="Vuksanovic O."/>
            <person name="Mourched A.-S."/>
            <person name="Charusanti P."/>
            <person name="Shaw S."/>
            <person name="Blin K."/>
            <person name="Weber T."/>
        </authorList>
    </citation>
    <scope>NUCLEOTIDE SEQUENCE [LARGE SCALE GENOMIC DNA]</scope>
    <source>
        <strain evidence="5 6">NBC_01247</strain>
    </source>
</reference>
<keyword evidence="2" id="KW-0624">Polysaccharide degradation</keyword>
<accession>A0ABZ1W3Q3</accession>
<keyword evidence="6" id="KW-1185">Reference proteome</keyword>
<evidence type="ECO:0000256" key="3">
    <source>
        <dbReference type="SAM" id="SignalP"/>
    </source>
</evidence>
<proteinExistence type="inferred from homology"/>
<gene>
    <name evidence="5" type="ORF">OG469_08030</name>
</gene>
<dbReference type="PANTHER" id="PTHR31683">
    <property type="entry name" value="PECTATE LYASE 18-RELATED"/>
    <property type="match status" value="1"/>
</dbReference>
<dbReference type="SMART" id="SM00656">
    <property type="entry name" value="Amb_all"/>
    <property type="match status" value="1"/>
</dbReference>